<comment type="caution">
    <text evidence="1">The sequence shown here is derived from an EMBL/GenBank/DDBJ whole genome shotgun (WGS) entry which is preliminary data.</text>
</comment>
<dbReference type="EMBL" id="JAOCZP010000003">
    <property type="protein sequence ID" value="MCT7375546.1"/>
    <property type="molecule type" value="Genomic_DNA"/>
</dbReference>
<name>A0ABT2LLS9_9HYPH</name>
<gene>
    <name evidence="1" type="ORF">N5A92_10940</name>
</gene>
<dbReference type="Proteomes" id="UP001320831">
    <property type="component" value="Unassembled WGS sequence"/>
</dbReference>
<dbReference type="RefSeq" id="WP_260902596.1">
    <property type="nucleotide sequence ID" value="NZ_JAOCZP010000003.1"/>
</dbReference>
<sequence length="100" mass="10678">MKIRPLHDRVVIRRVEGNGTSKAVEGSIVVGRLMDAKDSDTGFNAQTGRHVDMIEVVRAPQDAGSPIFRMRDAPAMAGANGMGGMNTKQCLKGLVGDDRA</sequence>
<accession>A0ABT2LLS9</accession>
<reference evidence="1 2" key="1">
    <citation type="submission" date="2022-09" db="EMBL/GenBank/DDBJ databases">
        <title>Chelativorans salina sp. nov., a novel slightly halophilic bacterium isolated from a saline lake sediment enrichment.</title>
        <authorList>
            <person name="Gao L."/>
            <person name="Fang B.-Z."/>
            <person name="Li W.-J."/>
        </authorList>
    </citation>
    <scope>NUCLEOTIDE SEQUENCE [LARGE SCALE GENOMIC DNA]</scope>
    <source>
        <strain evidence="1 2">EGI FJ00035</strain>
    </source>
</reference>
<keyword evidence="2" id="KW-1185">Reference proteome</keyword>
<protein>
    <submittedName>
        <fullName evidence="1">Uncharacterized protein</fullName>
    </submittedName>
</protein>
<proteinExistence type="predicted"/>
<organism evidence="1 2">
    <name type="scientific">Chelativorans salis</name>
    <dbReference type="NCBI Taxonomy" id="2978478"/>
    <lineage>
        <taxon>Bacteria</taxon>
        <taxon>Pseudomonadati</taxon>
        <taxon>Pseudomonadota</taxon>
        <taxon>Alphaproteobacteria</taxon>
        <taxon>Hyphomicrobiales</taxon>
        <taxon>Phyllobacteriaceae</taxon>
        <taxon>Chelativorans</taxon>
    </lineage>
</organism>
<evidence type="ECO:0000313" key="2">
    <source>
        <dbReference type="Proteomes" id="UP001320831"/>
    </source>
</evidence>
<evidence type="ECO:0000313" key="1">
    <source>
        <dbReference type="EMBL" id="MCT7375546.1"/>
    </source>
</evidence>